<evidence type="ECO:0000256" key="2">
    <source>
        <dbReference type="SAM" id="Phobius"/>
    </source>
</evidence>
<dbReference type="PROSITE" id="PS50089">
    <property type="entry name" value="ZF_RING_2"/>
    <property type="match status" value="1"/>
</dbReference>
<keyword evidence="1" id="KW-0862">Zinc</keyword>
<name>A0AAV6J141_9ERIC</name>
<keyword evidence="2" id="KW-1133">Transmembrane helix</keyword>
<comment type="caution">
    <text evidence="4">The sequence shown here is derived from an EMBL/GenBank/DDBJ whole genome shotgun (WGS) entry which is preliminary data.</text>
</comment>
<dbReference type="EMBL" id="JACTNZ010000009">
    <property type="protein sequence ID" value="KAG5533090.1"/>
    <property type="molecule type" value="Genomic_DNA"/>
</dbReference>
<evidence type="ECO:0000259" key="3">
    <source>
        <dbReference type="PROSITE" id="PS50089"/>
    </source>
</evidence>
<dbReference type="PANTHER" id="PTHR47035">
    <property type="entry name" value="OS11G0150450 PROTEIN"/>
    <property type="match status" value="1"/>
</dbReference>
<dbReference type="Proteomes" id="UP000823749">
    <property type="component" value="Chromosome 9"/>
</dbReference>
<keyword evidence="5" id="KW-1185">Reference proteome</keyword>
<dbReference type="CDD" id="cd16461">
    <property type="entry name" value="RING-H2_EL5-like"/>
    <property type="match status" value="1"/>
</dbReference>
<dbReference type="AlphaFoldDB" id="A0AAV6J141"/>
<dbReference type="InterPro" id="IPR053070">
    <property type="entry name" value="RING-type_E3_ubiquitin-ligase"/>
</dbReference>
<keyword evidence="2" id="KW-0812">Transmembrane</keyword>
<feature type="domain" description="RING-type" evidence="3">
    <location>
        <begin position="130"/>
        <end position="172"/>
    </location>
</feature>
<feature type="transmembrane region" description="Helical" evidence="2">
    <location>
        <begin position="6"/>
        <end position="31"/>
    </location>
</feature>
<dbReference type="PANTHER" id="PTHR47035:SF3">
    <property type="entry name" value="OS11G0150450 PROTEIN"/>
    <property type="match status" value="1"/>
</dbReference>
<dbReference type="Pfam" id="PF13639">
    <property type="entry name" value="zf-RING_2"/>
    <property type="match status" value="1"/>
</dbReference>
<sequence length="254" mass="28286">MMSTGINLVMTVIGFTVSTMFIVFVCTRLIWARILVSASRRSLSVSPRSDLTLLERGLHGLEPLVIANFPMQKYNDTYFYSSEDAQPTNRKLIRGLAVPVKVLQKFAHDFFSILELVNGPDELPQGTNKCTVCLAEYHKEDILRVLPYCGHSFHATCIDKWLQQHSTCPVCRISLRELPEKKQMQPMFSSAVRFQYDTVSLGANSCHCMSTGQRVGPIQERGGVAAGETVSILIEGSRTVKDSGNKHVESPSDT</sequence>
<gene>
    <name evidence="4" type="ORF">RHGRI_027353</name>
</gene>
<protein>
    <recommendedName>
        <fullName evidence="3">RING-type domain-containing protein</fullName>
    </recommendedName>
</protein>
<keyword evidence="2" id="KW-0472">Membrane</keyword>
<evidence type="ECO:0000313" key="5">
    <source>
        <dbReference type="Proteomes" id="UP000823749"/>
    </source>
</evidence>
<organism evidence="4 5">
    <name type="scientific">Rhododendron griersonianum</name>
    <dbReference type="NCBI Taxonomy" id="479676"/>
    <lineage>
        <taxon>Eukaryota</taxon>
        <taxon>Viridiplantae</taxon>
        <taxon>Streptophyta</taxon>
        <taxon>Embryophyta</taxon>
        <taxon>Tracheophyta</taxon>
        <taxon>Spermatophyta</taxon>
        <taxon>Magnoliopsida</taxon>
        <taxon>eudicotyledons</taxon>
        <taxon>Gunneridae</taxon>
        <taxon>Pentapetalae</taxon>
        <taxon>asterids</taxon>
        <taxon>Ericales</taxon>
        <taxon>Ericaceae</taxon>
        <taxon>Ericoideae</taxon>
        <taxon>Rhodoreae</taxon>
        <taxon>Rhododendron</taxon>
    </lineage>
</organism>
<reference evidence="4" key="1">
    <citation type="submission" date="2020-08" db="EMBL/GenBank/DDBJ databases">
        <title>Plant Genome Project.</title>
        <authorList>
            <person name="Zhang R.-G."/>
        </authorList>
    </citation>
    <scope>NUCLEOTIDE SEQUENCE</scope>
    <source>
        <strain evidence="4">WSP0</strain>
        <tissue evidence="4">Leaf</tissue>
    </source>
</reference>
<dbReference type="GO" id="GO:0008270">
    <property type="term" value="F:zinc ion binding"/>
    <property type="evidence" value="ECO:0007669"/>
    <property type="project" value="UniProtKB-KW"/>
</dbReference>
<accession>A0AAV6J141</accession>
<evidence type="ECO:0000313" key="4">
    <source>
        <dbReference type="EMBL" id="KAG5533090.1"/>
    </source>
</evidence>
<proteinExistence type="predicted"/>
<dbReference type="SUPFAM" id="SSF57850">
    <property type="entry name" value="RING/U-box"/>
    <property type="match status" value="1"/>
</dbReference>
<keyword evidence="1" id="KW-0479">Metal-binding</keyword>
<dbReference type="SMART" id="SM00184">
    <property type="entry name" value="RING"/>
    <property type="match status" value="1"/>
</dbReference>
<dbReference type="Gene3D" id="3.30.40.10">
    <property type="entry name" value="Zinc/RING finger domain, C3HC4 (zinc finger)"/>
    <property type="match status" value="1"/>
</dbReference>
<keyword evidence="1" id="KW-0863">Zinc-finger</keyword>
<evidence type="ECO:0000256" key="1">
    <source>
        <dbReference type="PROSITE-ProRule" id="PRU00175"/>
    </source>
</evidence>
<dbReference type="InterPro" id="IPR013083">
    <property type="entry name" value="Znf_RING/FYVE/PHD"/>
</dbReference>
<dbReference type="InterPro" id="IPR001841">
    <property type="entry name" value="Znf_RING"/>
</dbReference>